<name>A0A2N1PH43_9BACT</name>
<feature type="domain" description="N-acetyltransferase" evidence="1">
    <location>
        <begin position="1"/>
        <end position="100"/>
    </location>
</feature>
<accession>A0A2N1PH43</accession>
<sequence length="100" mass="11286">ASYRKALESSITYVAYENGELCGYSRSLDDFGHYVYVCDLLVAPKHRGKGLGRKLMECIHIDYPSRTVYVMSDVDGYYTKQGYQRAGSLFEVPDSSANHT</sequence>
<dbReference type="InterPro" id="IPR000182">
    <property type="entry name" value="GNAT_dom"/>
</dbReference>
<dbReference type="AlphaFoldDB" id="A0A2N1PH43"/>
<evidence type="ECO:0000259" key="1">
    <source>
        <dbReference type="PROSITE" id="PS51186"/>
    </source>
</evidence>
<dbReference type="Pfam" id="PF13508">
    <property type="entry name" value="Acetyltransf_7"/>
    <property type="match status" value="1"/>
</dbReference>
<comment type="caution">
    <text evidence="2">The sequence shown here is derived from an EMBL/GenBank/DDBJ whole genome shotgun (WGS) entry which is preliminary data.</text>
</comment>
<protein>
    <submittedName>
        <fullName evidence="2">GNAT family N-acetyltransferase</fullName>
    </submittedName>
</protein>
<dbReference type="Gene3D" id="3.40.630.30">
    <property type="match status" value="1"/>
</dbReference>
<dbReference type="PANTHER" id="PTHR43233:SF1">
    <property type="entry name" value="FAMILY N-ACETYLTRANSFERASE, PUTATIVE (AFU_ORTHOLOGUE AFUA_6G03350)-RELATED"/>
    <property type="match status" value="1"/>
</dbReference>
<evidence type="ECO:0000313" key="3">
    <source>
        <dbReference type="Proteomes" id="UP000233256"/>
    </source>
</evidence>
<dbReference type="GO" id="GO:0016747">
    <property type="term" value="F:acyltransferase activity, transferring groups other than amino-acyl groups"/>
    <property type="evidence" value="ECO:0007669"/>
    <property type="project" value="InterPro"/>
</dbReference>
<evidence type="ECO:0000313" key="2">
    <source>
        <dbReference type="EMBL" id="PKK87648.1"/>
    </source>
</evidence>
<keyword evidence="2" id="KW-0808">Transferase</keyword>
<dbReference type="EMBL" id="PGXC01000123">
    <property type="protein sequence ID" value="PKK87648.1"/>
    <property type="molecule type" value="Genomic_DNA"/>
</dbReference>
<dbReference type="InterPro" id="IPR016181">
    <property type="entry name" value="Acyl_CoA_acyltransferase"/>
</dbReference>
<gene>
    <name evidence="2" type="ORF">CVV64_21770</name>
</gene>
<dbReference type="SUPFAM" id="SSF55729">
    <property type="entry name" value="Acyl-CoA N-acyltransferases (Nat)"/>
    <property type="match status" value="1"/>
</dbReference>
<reference evidence="2 3" key="1">
    <citation type="journal article" date="2017" name="ISME J.">
        <title>Potential for microbial H2 and metal transformations associated with novel bacteria and archaea in deep terrestrial subsurface sediments.</title>
        <authorList>
            <person name="Hernsdorf A.W."/>
            <person name="Amano Y."/>
            <person name="Miyakawa K."/>
            <person name="Ise K."/>
            <person name="Suzuki Y."/>
            <person name="Anantharaman K."/>
            <person name="Probst A."/>
            <person name="Burstein D."/>
            <person name="Thomas B.C."/>
            <person name="Banfield J.F."/>
        </authorList>
    </citation>
    <scope>NUCLEOTIDE SEQUENCE [LARGE SCALE GENOMIC DNA]</scope>
    <source>
        <strain evidence="2">HGW-Wallbacteria-1</strain>
    </source>
</reference>
<proteinExistence type="predicted"/>
<dbReference type="InterPro" id="IPR053144">
    <property type="entry name" value="Acetyltransferase_Butenolide"/>
</dbReference>
<dbReference type="Proteomes" id="UP000233256">
    <property type="component" value="Unassembled WGS sequence"/>
</dbReference>
<dbReference type="CDD" id="cd04301">
    <property type="entry name" value="NAT_SF"/>
    <property type="match status" value="1"/>
</dbReference>
<dbReference type="PANTHER" id="PTHR43233">
    <property type="entry name" value="FAMILY N-ACETYLTRANSFERASE, PUTATIVE (AFU_ORTHOLOGUE AFUA_6G03350)-RELATED"/>
    <property type="match status" value="1"/>
</dbReference>
<dbReference type="PROSITE" id="PS51186">
    <property type="entry name" value="GNAT"/>
    <property type="match status" value="1"/>
</dbReference>
<organism evidence="2 3">
    <name type="scientific">Candidatus Wallbacteria bacterium HGW-Wallbacteria-1</name>
    <dbReference type="NCBI Taxonomy" id="2013854"/>
    <lineage>
        <taxon>Bacteria</taxon>
        <taxon>Candidatus Walliibacteriota</taxon>
    </lineage>
</organism>
<feature type="non-terminal residue" evidence="2">
    <location>
        <position position="1"/>
    </location>
</feature>